<name>A0A1A9LI08_9FLAO</name>
<protein>
    <recommendedName>
        <fullName evidence="3">PsbP C-terminal domain-containing protein</fullName>
    </recommendedName>
</protein>
<dbReference type="Proteomes" id="UP000077552">
    <property type="component" value="Unassembled WGS sequence"/>
</dbReference>
<keyword evidence="2" id="KW-1185">Reference proteome</keyword>
<dbReference type="PROSITE" id="PS51257">
    <property type="entry name" value="PROKAR_LIPOPROTEIN"/>
    <property type="match status" value="1"/>
</dbReference>
<proteinExistence type="predicted"/>
<evidence type="ECO:0000313" key="2">
    <source>
        <dbReference type="Proteomes" id="UP000077552"/>
    </source>
</evidence>
<gene>
    <name evidence="1" type="ORF">A7A78_01095</name>
</gene>
<organism evidence="1 2">
    <name type="scientific">Aequorivita soesokkakensis</name>
    <dbReference type="NCBI Taxonomy" id="1385699"/>
    <lineage>
        <taxon>Bacteria</taxon>
        <taxon>Pseudomonadati</taxon>
        <taxon>Bacteroidota</taxon>
        <taxon>Flavobacteriia</taxon>
        <taxon>Flavobacteriales</taxon>
        <taxon>Flavobacteriaceae</taxon>
        <taxon>Aequorivita</taxon>
    </lineage>
</organism>
<dbReference type="AlphaFoldDB" id="A0A1A9LI08"/>
<evidence type="ECO:0008006" key="3">
    <source>
        <dbReference type="Google" id="ProtNLM"/>
    </source>
</evidence>
<sequence>MKNKINSIFKMKRIHQISGLLLVFILFTSCNYLQPNKEENLSLEKDFKTVKIKGKYQMSIPNYMKQTNQLNDEASLQYNNLFKETYVIVIDESKEQFVSAINEAGINEFSQSTIESYRDIQMQLLRENINISNEKISEKKTFNGMNSEQVAFVGKISGVDDEISYILTFIEGENDLYMIMGWTLNKYSKKYTNTFLQIADSFKEL</sequence>
<comment type="caution">
    <text evidence="1">The sequence shown here is derived from an EMBL/GenBank/DDBJ whole genome shotgun (WGS) entry which is preliminary data.</text>
</comment>
<accession>A0A1A9LI08</accession>
<dbReference type="Gene3D" id="3.40.1000.10">
    <property type="entry name" value="Mog1/PsbP, alpha/beta/alpha sandwich"/>
    <property type="match status" value="1"/>
</dbReference>
<dbReference type="STRING" id="1385699.A7A78_01095"/>
<evidence type="ECO:0000313" key="1">
    <source>
        <dbReference type="EMBL" id="OAD92534.1"/>
    </source>
</evidence>
<dbReference type="EMBL" id="LXIE01000001">
    <property type="protein sequence ID" value="OAD92534.1"/>
    <property type="molecule type" value="Genomic_DNA"/>
</dbReference>
<reference evidence="1 2" key="1">
    <citation type="submission" date="2016-05" db="EMBL/GenBank/DDBJ databases">
        <title>Genome sequencing of Vitellibacter soesokkakensis RSSK-12.</title>
        <authorList>
            <person name="Thevarajoo S."/>
            <person name="Selvaratnam C."/>
            <person name="Goh K.M."/>
            <person name="Chan K.-G."/>
            <person name="Chong C.S."/>
        </authorList>
    </citation>
    <scope>NUCLEOTIDE SEQUENCE [LARGE SCALE GENOMIC DNA]</scope>
    <source>
        <strain evidence="1 2">RSSK-12</strain>
    </source>
</reference>